<dbReference type="InterPro" id="IPR050250">
    <property type="entry name" value="Macrolide_Exporter_MacB"/>
</dbReference>
<comment type="subcellular location">
    <subcellularLocation>
        <location evidence="1">Cell membrane</location>
        <topology evidence="1">Multi-pass membrane protein</topology>
    </subcellularLocation>
</comment>
<evidence type="ECO:0000256" key="2">
    <source>
        <dbReference type="ARBA" id="ARBA00022475"/>
    </source>
</evidence>
<dbReference type="Pfam" id="PF12704">
    <property type="entry name" value="MacB_PCD"/>
    <property type="match status" value="2"/>
</dbReference>
<feature type="transmembrane region" description="Helical" evidence="7">
    <location>
        <begin position="735"/>
        <end position="758"/>
    </location>
</feature>
<feature type="domain" description="ABC3 transporter permease C-terminal" evidence="8">
    <location>
        <begin position="691"/>
        <end position="805"/>
    </location>
</feature>
<comment type="similarity">
    <text evidence="6">Belongs to the ABC-4 integral membrane protein family.</text>
</comment>
<dbReference type="Proteomes" id="UP000319486">
    <property type="component" value="Unassembled WGS sequence"/>
</dbReference>
<evidence type="ECO:0000259" key="9">
    <source>
        <dbReference type="Pfam" id="PF12704"/>
    </source>
</evidence>
<evidence type="ECO:0000256" key="7">
    <source>
        <dbReference type="SAM" id="Phobius"/>
    </source>
</evidence>
<evidence type="ECO:0000256" key="6">
    <source>
        <dbReference type="ARBA" id="ARBA00038076"/>
    </source>
</evidence>
<keyword evidence="2" id="KW-1003">Cell membrane</keyword>
<name>A0A502CDL6_9GAMM</name>
<keyword evidence="4 7" id="KW-1133">Transmembrane helix</keyword>
<reference evidence="10 11" key="1">
    <citation type="journal article" date="2019" name="Environ. Microbiol.">
        <title>Species interactions and distinct microbial communities in high Arctic permafrost affected cryosols are associated with the CH4 and CO2 gas fluxes.</title>
        <authorList>
            <person name="Altshuler I."/>
            <person name="Hamel J."/>
            <person name="Turney S."/>
            <person name="Magnuson E."/>
            <person name="Levesque R."/>
            <person name="Greer C."/>
            <person name="Whyte L.G."/>
        </authorList>
    </citation>
    <scope>NUCLEOTIDE SEQUENCE [LARGE SCALE GENOMIC DNA]</scope>
    <source>
        <strain evidence="10 11">S13Y</strain>
    </source>
</reference>
<feature type="transmembrane region" description="Helical" evidence="7">
    <location>
        <begin position="686"/>
        <end position="714"/>
    </location>
</feature>
<sequence>MNTNVWLAEIWRAWRASLRRPGFLLLASGVLALGVGCAAAASTLIGQVLLEPLPVPQASRLSVAGAWESDQVNAVSPQQYQHLQSLRGVQSIGLIQDGPKLNIAGDGQPELVPALYADSGLLPTVGLPMWLGRGFSAEEDRPHGPPVVILGHGFWQRRYGGDASVIGRSLKVEGVPRTIIGVLPRGFAALGFDGDVMLPTALPANSANDGTNYMALLRPSEGVAAATVAAEVDTRLHAMYVAMGDDNWKRAHFATQPFSAWQHGDARHALMLFLTSALFVLLIALVNLTNLMLLRALSRSHDAAVRGALGAPMLRLALPALAEGLLVGVVGALAGMLLAMVGLGALRSRMPAEWLPDSQLHFGITTWLLALAVGLVGALAAAALGLWRGRRATAIDELREGGRSGLGQHSGRLGRVLVVAQVALATALLSSAGLFLHTLYDAARTPLGFTSDGILTFELSPVRADYPDAAAVDGLSGRVLERLRAIPGVTAVTSTTNLPADLRSGQFNLGGLHLPGSGTEFNTQYHGVGPDFFALFGIAMREGRAFDRNDIRGGETVAIINRTMAEQRYGGHALGQTIQRGERGDHSGVWSARIVGVVGDTNQYGPLEGQPEVLYVPLAQMTDNAMEIFRSFEPMRFALRGHGDPNAWRDALRKAVAAVAPNQPIANLRTMQGIVRSTTADMRLNLLLVGIFAALALLLAAAGMYAVMAVAVAAREREFGVRSALGAAPSRLTRLVLRSGLWQIALGLVLGVGLALALSGVLRAVLEDIGRSAVDPVALAGVCVLLAIAGLLACLIPALRAGRVHPMRALRGE</sequence>
<feature type="domain" description="MacB-like periplasmic core" evidence="9">
    <location>
        <begin position="28"/>
        <end position="233"/>
    </location>
</feature>
<evidence type="ECO:0000256" key="5">
    <source>
        <dbReference type="ARBA" id="ARBA00023136"/>
    </source>
</evidence>
<evidence type="ECO:0000256" key="3">
    <source>
        <dbReference type="ARBA" id="ARBA00022692"/>
    </source>
</evidence>
<proteinExistence type="inferred from homology"/>
<evidence type="ECO:0000256" key="1">
    <source>
        <dbReference type="ARBA" id="ARBA00004651"/>
    </source>
</evidence>
<gene>
    <name evidence="10" type="ORF">EAH88_04550</name>
</gene>
<feature type="transmembrane region" description="Helical" evidence="7">
    <location>
        <begin position="416"/>
        <end position="440"/>
    </location>
</feature>
<dbReference type="PANTHER" id="PTHR30572">
    <property type="entry name" value="MEMBRANE COMPONENT OF TRANSPORTER-RELATED"/>
    <property type="match status" value="1"/>
</dbReference>
<keyword evidence="11" id="KW-1185">Reference proteome</keyword>
<feature type="transmembrane region" description="Helical" evidence="7">
    <location>
        <begin position="778"/>
        <end position="799"/>
    </location>
</feature>
<evidence type="ECO:0000256" key="4">
    <source>
        <dbReference type="ARBA" id="ARBA00022989"/>
    </source>
</evidence>
<dbReference type="RefSeq" id="WP_140649389.1">
    <property type="nucleotide sequence ID" value="NZ_RCZO01000001.1"/>
</dbReference>
<feature type="transmembrane region" description="Helical" evidence="7">
    <location>
        <begin position="314"/>
        <end position="346"/>
    </location>
</feature>
<evidence type="ECO:0000313" key="11">
    <source>
        <dbReference type="Proteomes" id="UP000319486"/>
    </source>
</evidence>
<dbReference type="InterPro" id="IPR025857">
    <property type="entry name" value="MacB_PCD"/>
</dbReference>
<keyword evidence="5 7" id="KW-0472">Membrane</keyword>
<dbReference type="PANTHER" id="PTHR30572:SF4">
    <property type="entry name" value="ABC TRANSPORTER PERMEASE YTRF"/>
    <property type="match status" value="1"/>
</dbReference>
<evidence type="ECO:0000259" key="8">
    <source>
        <dbReference type="Pfam" id="PF02687"/>
    </source>
</evidence>
<dbReference type="EMBL" id="RCZO01000001">
    <property type="protein sequence ID" value="TPG11765.1"/>
    <property type="molecule type" value="Genomic_DNA"/>
</dbReference>
<dbReference type="AlphaFoldDB" id="A0A502CDL6"/>
<dbReference type="InterPro" id="IPR003838">
    <property type="entry name" value="ABC3_permease_C"/>
</dbReference>
<dbReference type="GO" id="GO:0005886">
    <property type="term" value="C:plasma membrane"/>
    <property type="evidence" value="ECO:0007669"/>
    <property type="project" value="UniProtKB-SubCell"/>
</dbReference>
<feature type="transmembrane region" description="Helical" evidence="7">
    <location>
        <begin position="269"/>
        <end position="293"/>
    </location>
</feature>
<dbReference type="GO" id="GO:0022857">
    <property type="term" value="F:transmembrane transporter activity"/>
    <property type="evidence" value="ECO:0007669"/>
    <property type="project" value="TreeGrafter"/>
</dbReference>
<dbReference type="NCBIfam" id="TIGR03434">
    <property type="entry name" value="ADOP"/>
    <property type="match status" value="1"/>
</dbReference>
<accession>A0A502CDL6</accession>
<evidence type="ECO:0000313" key="10">
    <source>
        <dbReference type="EMBL" id="TPG11765.1"/>
    </source>
</evidence>
<comment type="caution">
    <text evidence="10">The sequence shown here is derived from an EMBL/GenBank/DDBJ whole genome shotgun (WGS) entry which is preliminary data.</text>
</comment>
<dbReference type="Pfam" id="PF02687">
    <property type="entry name" value="FtsX"/>
    <property type="match status" value="2"/>
</dbReference>
<feature type="domain" description="MacB-like periplasmic core" evidence="9">
    <location>
        <begin position="420"/>
        <end position="625"/>
    </location>
</feature>
<protein>
    <submittedName>
        <fullName evidence="10">FtsX-like permease family protein</fullName>
    </submittedName>
</protein>
<feature type="transmembrane region" description="Helical" evidence="7">
    <location>
        <begin position="366"/>
        <end position="387"/>
    </location>
</feature>
<organism evidence="10 11">
    <name type="scientific">Rhodanobacter glycinis</name>
    <dbReference type="NCBI Taxonomy" id="582702"/>
    <lineage>
        <taxon>Bacteria</taxon>
        <taxon>Pseudomonadati</taxon>
        <taxon>Pseudomonadota</taxon>
        <taxon>Gammaproteobacteria</taxon>
        <taxon>Lysobacterales</taxon>
        <taxon>Rhodanobacteraceae</taxon>
        <taxon>Rhodanobacter</taxon>
    </lineage>
</organism>
<keyword evidence="3 7" id="KW-0812">Transmembrane</keyword>
<dbReference type="InterPro" id="IPR017800">
    <property type="entry name" value="ADOP"/>
</dbReference>
<feature type="domain" description="ABC3 transporter permease C-terminal" evidence="8">
    <location>
        <begin position="277"/>
        <end position="384"/>
    </location>
</feature>